<dbReference type="EMBL" id="JAUIZM010000009">
    <property type="protein sequence ID" value="KAK1364399.1"/>
    <property type="molecule type" value="Genomic_DNA"/>
</dbReference>
<protein>
    <recommendedName>
        <fullName evidence="18">Leucine-rich repeat-containing N-terminal plant-type domain-containing protein</fullName>
    </recommendedName>
</protein>
<dbReference type="GO" id="GO:0005886">
    <property type="term" value="C:plasma membrane"/>
    <property type="evidence" value="ECO:0007669"/>
    <property type="project" value="UniProtKB-SubCell"/>
</dbReference>
<keyword evidence="11" id="KW-0325">Glycoprotein</keyword>
<keyword evidence="17" id="KW-1185">Reference proteome</keyword>
<feature type="signal peptide" evidence="13">
    <location>
        <begin position="1"/>
        <end position="25"/>
    </location>
</feature>
<dbReference type="SUPFAM" id="SSF52058">
    <property type="entry name" value="L domain-like"/>
    <property type="match status" value="2"/>
</dbReference>
<evidence type="ECO:0000259" key="14">
    <source>
        <dbReference type="Pfam" id="PF08263"/>
    </source>
</evidence>
<evidence type="ECO:0000256" key="2">
    <source>
        <dbReference type="ARBA" id="ARBA00009592"/>
    </source>
</evidence>
<evidence type="ECO:0000256" key="6">
    <source>
        <dbReference type="ARBA" id="ARBA00022729"/>
    </source>
</evidence>
<dbReference type="FunFam" id="3.80.10.10:FF:000095">
    <property type="entry name" value="LRR receptor-like serine/threonine-protein kinase GSO1"/>
    <property type="match status" value="1"/>
</dbReference>
<dbReference type="FunFam" id="3.80.10.10:FF:000213">
    <property type="entry name" value="Tyrosine-sulfated glycopeptide receptor 1"/>
    <property type="match status" value="1"/>
</dbReference>
<keyword evidence="10" id="KW-0675">Receptor</keyword>
<keyword evidence="7" id="KW-0677">Repeat</keyword>
<evidence type="ECO:0000256" key="7">
    <source>
        <dbReference type="ARBA" id="ARBA00022737"/>
    </source>
</evidence>
<comment type="caution">
    <text evidence="16">The sequence shown here is derived from an EMBL/GenBank/DDBJ whole genome shotgun (WGS) entry which is preliminary data.</text>
</comment>
<keyword evidence="9 12" id="KW-0472">Membrane</keyword>
<evidence type="ECO:0000313" key="16">
    <source>
        <dbReference type="EMBL" id="KAK1364399.1"/>
    </source>
</evidence>
<evidence type="ECO:0000256" key="12">
    <source>
        <dbReference type="SAM" id="Phobius"/>
    </source>
</evidence>
<name>A0AAD8M9B9_9APIA</name>
<dbReference type="Pfam" id="PF23598">
    <property type="entry name" value="LRR_14"/>
    <property type="match status" value="1"/>
</dbReference>
<evidence type="ECO:0000256" key="4">
    <source>
        <dbReference type="ARBA" id="ARBA00022614"/>
    </source>
</evidence>
<feature type="chain" id="PRO_5042031146" description="Leucine-rich repeat-containing N-terminal plant-type domain-containing protein" evidence="13">
    <location>
        <begin position="26"/>
        <end position="1117"/>
    </location>
</feature>
<dbReference type="SMART" id="SM00365">
    <property type="entry name" value="LRR_SD22"/>
    <property type="match status" value="6"/>
</dbReference>
<evidence type="ECO:0000256" key="5">
    <source>
        <dbReference type="ARBA" id="ARBA00022692"/>
    </source>
</evidence>
<organism evidence="16 17">
    <name type="scientific">Heracleum sosnowskyi</name>
    <dbReference type="NCBI Taxonomy" id="360622"/>
    <lineage>
        <taxon>Eukaryota</taxon>
        <taxon>Viridiplantae</taxon>
        <taxon>Streptophyta</taxon>
        <taxon>Embryophyta</taxon>
        <taxon>Tracheophyta</taxon>
        <taxon>Spermatophyta</taxon>
        <taxon>Magnoliopsida</taxon>
        <taxon>eudicotyledons</taxon>
        <taxon>Gunneridae</taxon>
        <taxon>Pentapetalae</taxon>
        <taxon>asterids</taxon>
        <taxon>campanulids</taxon>
        <taxon>Apiales</taxon>
        <taxon>Apiaceae</taxon>
        <taxon>Apioideae</taxon>
        <taxon>apioid superclade</taxon>
        <taxon>Tordylieae</taxon>
        <taxon>Tordyliinae</taxon>
        <taxon>Heracleum</taxon>
    </lineage>
</organism>
<dbReference type="InterPro" id="IPR003591">
    <property type="entry name" value="Leu-rich_rpt_typical-subtyp"/>
</dbReference>
<proteinExistence type="inferred from homology"/>
<comment type="subcellular location">
    <subcellularLocation>
        <location evidence="1">Cell membrane</location>
        <topology evidence="1">Single-pass type I membrane protein</topology>
    </subcellularLocation>
</comment>
<keyword evidence="5 12" id="KW-0812">Transmembrane</keyword>
<dbReference type="InterPro" id="IPR032675">
    <property type="entry name" value="LRR_dom_sf"/>
</dbReference>
<evidence type="ECO:0000259" key="15">
    <source>
        <dbReference type="Pfam" id="PF23598"/>
    </source>
</evidence>
<evidence type="ECO:0000256" key="9">
    <source>
        <dbReference type="ARBA" id="ARBA00023136"/>
    </source>
</evidence>
<dbReference type="PROSITE" id="PS51450">
    <property type="entry name" value="LRR"/>
    <property type="match status" value="1"/>
</dbReference>
<dbReference type="Gene3D" id="3.80.10.10">
    <property type="entry name" value="Ribonuclease Inhibitor"/>
    <property type="match status" value="5"/>
</dbReference>
<dbReference type="PANTHER" id="PTHR27000:SF809">
    <property type="entry name" value="OS05G0170300 PROTEIN"/>
    <property type="match status" value="1"/>
</dbReference>
<evidence type="ECO:0000256" key="3">
    <source>
        <dbReference type="ARBA" id="ARBA00022475"/>
    </source>
</evidence>
<dbReference type="Proteomes" id="UP001237642">
    <property type="component" value="Unassembled WGS sequence"/>
</dbReference>
<evidence type="ECO:0000313" key="17">
    <source>
        <dbReference type="Proteomes" id="UP001237642"/>
    </source>
</evidence>
<keyword evidence="8 12" id="KW-1133">Transmembrane helix</keyword>
<keyword evidence="3" id="KW-1003">Cell membrane</keyword>
<reference evidence="16" key="2">
    <citation type="submission" date="2023-05" db="EMBL/GenBank/DDBJ databases">
        <authorList>
            <person name="Schelkunov M.I."/>
        </authorList>
    </citation>
    <scope>NUCLEOTIDE SEQUENCE</scope>
    <source>
        <strain evidence="16">Hsosn_3</strain>
        <tissue evidence="16">Leaf</tissue>
    </source>
</reference>
<feature type="transmembrane region" description="Helical" evidence="12">
    <location>
        <begin position="1057"/>
        <end position="1079"/>
    </location>
</feature>
<dbReference type="PANTHER" id="PTHR27000">
    <property type="entry name" value="LEUCINE-RICH REPEAT RECEPTOR-LIKE PROTEIN KINASE FAMILY PROTEIN-RELATED"/>
    <property type="match status" value="1"/>
</dbReference>
<dbReference type="SMART" id="SM00369">
    <property type="entry name" value="LRR_TYP"/>
    <property type="match status" value="11"/>
</dbReference>
<evidence type="ECO:0000256" key="13">
    <source>
        <dbReference type="SAM" id="SignalP"/>
    </source>
</evidence>
<evidence type="ECO:0000256" key="10">
    <source>
        <dbReference type="ARBA" id="ARBA00023170"/>
    </source>
</evidence>
<reference evidence="16" key="1">
    <citation type="submission" date="2023-02" db="EMBL/GenBank/DDBJ databases">
        <title>Genome of toxic invasive species Heracleum sosnowskyi carries increased number of genes despite the absence of recent whole-genome duplications.</title>
        <authorList>
            <person name="Schelkunov M."/>
            <person name="Shtratnikova V."/>
            <person name="Makarenko M."/>
            <person name="Klepikova A."/>
            <person name="Omelchenko D."/>
            <person name="Novikova G."/>
            <person name="Obukhova E."/>
            <person name="Bogdanov V."/>
            <person name="Penin A."/>
            <person name="Logacheva M."/>
        </authorList>
    </citation>
    <scope>NUCLEOTIDE SEQUENCE</scope>
    <source>
        <strain evidence="16">Hsosn_3</strain>
        <tissue evidence="16">Leaf</tissue>
    </source>
</reference>
<sequence length="1117" mass="124765">MNTIHPLNVLLVLLVLLCMKTSSFGSKDGKQMTMRCIEREREALLLFRQSVANEYDHLHSWNKEQQQDCCKWKGVGCDNRTGHVTHLLLSSLISPFPSYLIYLGRGMYDRAYSWKETRVSISSSLLDLPHLKYLDLSSNHLYQIPDFIASLKELVYLDFSDTWAEGSIPYQIDNISNLQYLNLSFNYFDGPIPKSIGSLNSLRYLDLSNSCLTGVIPHELGNLSKLQHLDLSNYYFTGVIPHELGNLSKLQHLALGSNLKGGENFHWLFNLSSLTHLDLSGVPIDPPTIWASFIQRIPSLSVLRLSDCNLSAPSSTLSNFSSSIATLDLGYNHINSSIFEWLSHLSGSLVDLDLSMNGLEGRIPESFGYMTALTHLDLYANHLTGVICNLSSLQVADFSDNNFTGNLDDLLSHLSSSLVELYLSNNVLEGRIPKSFGHMTALTYLDLGHNLLTGPIPPSFGHMTALAYLDLGHNLLTGPIPDSFALMTALSHLDLSANQLNGVIPKSFGNSSSLQDADFSSNNFTGNLEDFLSGTFPLLEGLHISENQLTGSIPDITLHSNLLELEVNSNQLSGYLPTAFEHHSALRMLDLSNNHLRGSLPDFTGFSSLRSLNLNNNEFFGRIPDFTGCSSLVILKLGENRLTEWETQSIGLLYNLWTLDLAKNSIHSTITEAHLSNLSSLHLLKTSFNSITFEFSPKWIPPFQLSELSLASCKLGPTFPKWIRNQRDISHLDISDSQISDTIPVWFWNLSGISFLNLSSNNIRGRFSSRLINLGEIDLSSNDFDGPLPSIPANCSKINLSQNKFSGTLLSLSAIEYLSLSYLDISHNQFFGALPDNWRNFRRLVFLNLGYNNFSVPPCFGNLTAMIRKETDVAEHTYNRTDAFAPTASRSSYIDNVVARWKGQEFQYGRNFVYLKMIDLSSNELTGEIPIGITRLLELKGLNLSGNSFEGKVPLEIGQLKQLECLDLSANKFSGEIPQSLSGLNFLAYLNLSHNNFSGRIPSGTQLDGLGISTYEGNTELCGKPLPNICPGDEPSDIFQPSLNESEVEDDSEYERWLYVSAVVGFISTFWGFIGTLVLNRRWRHAYFLFLENLKEKIYVATTVRINKLQRRIESLS</sequence>
<dbReference type="Pfam" id="PF00560">
    <property type="entry name" value="LRR_1"/>
    <property type="match status" value="9"/>
</dbReference>
<gene>
    <name evidence="16" type="ORF">POM88_039960</name>
</gene>
<dbReference type="InterPro" id="IPR001611">
    <property type="entry name" value="Leu-rich_rpt"/>
</dbReference>
<dbReference type="AlphaFoldDB" id="A0AAD8M9B9"/>
<evidence type="ECO:0008006" key="18">
    <source>
        <dbReference type="Google" id="ProtNLM"/>
    </source>
</evidence>
<dbReference type="GO" id="GO:0006952">
    <property type="term" value="P:defense response"/>
    <property type="evidence" value="ECO:0007669"/>
    <property type="project" value="UniProtKB-ARBA"/>
</dbReference>
<keyword evidence="4" id="KW-0433">Leucine-rich repeat</keyword>
<keyword evidence="6 13" id="KW-0732">Signal</keyword>
<dbReference type="Pfam" id="PF08263">
    <property type="entry name" value="LRRNT_2"/>
    <property type="match status" value="1"/>
</dbReference>
<dbReference type="GO" id="GO:0051707">
    <property type="term" value="P:response to other organism"/>
    <property type="evidence" value="ECO:0007669"/>
    <property type="project" value="UniProtKB-ARBA"/>
</dbReference>
<accession>A0AAD8M9B9</accession>
<evidence type="ECO:0000256" key="11">
    <source>
        <dbReference type="ARBA" id="ARBA00023180"/>
    </source>
</evidence>
<evidence type="ECO:0000256" key="1">
    <source>
        <dbReference type="ARBA" id="ARBA00004251"/>
    </source>
</evidence>
<dbReference type="Pfam" id="PF13855">
    <property type="entry name" value="LRR_8"/>
    <property type="match status" value="3"/>
</dbReference>
<feature type="domain" description="Leucine-rich repeat-containing N-terminal plant-type" evidence="14">
    <location>
        <begin position="39"/>
        <end position="78"/>
    </location>
</feature>
<evidence type="ECO:0000256" key="8">
    <source>
        <dbReference type="ARBA" id="ARBA00022989"/>
    </source>
</evidence>
<comment type="similarity">
    <text evidence="2">Belongs to the RLP family.</text>
</comment>
<dbReference type="SUPFAM" id="SSF52047">
    <property type="entry name" value="RNI-like"/>
    <property type="match status" value="1"/>
</dbReference>
<feature type="domain" description="Disease resistance R13L4/SHOC-2-like LRR" evidence="15">
    <location>
        <begin position="194"/>
        <end position="310"/>
    </location>
</feature>
<dbReference type="InterPro" id="IPR055414">
    <property type="entry name" value="LRR_R13L4/SHOC2-like"/>
</dbReference>
<dbReference type="SMART" id="SM00364">
    <property type="entry name" value="LRR_BAC"/>
    <property type="match status" value="5"/>
</dbReference>
<dbReference type="FunFam" id="3.80.10.10:FF:000356">
    <property type="entry name" value="LRR receptor-like serine/threonine-protein kinase"/>
    <property type="match status" value="1"/>
</dbReference>
<dbReference type="InterPro" id="IPR013210">
    <property type="entry name" value="LRR_N_plant-typ"/>
</dbReference>